<dbReference type="AlphaFoldDB" id="A0A485KJH8"/>
<keyword evidence="4" id="KW-1185">Reference proteome</keyword>
<evidence type="ECO:0000313" key="4">
    <source>
        <dbReference type="Proteomes" id="UP000332933"/>
    </source>
</evidence>
<feature type="transmembrane region" description="Helical" evidence="1">
    <location>
        <begin position="7"/>
        <end position="30"/>
    </location>
</feature>
<name>A0A485KJH8_9STRA</name>
<protein>
    <submittedName>
        <fullName evidence="3">Aste57867_8146 protein</fullName>
    </submittedName>
</protein>
<evidence type="ECO:0000313" key="2">
    <source>
        <dbReference type="EMBL" id="KAF0701365.1"/>
    </source>
</evidence>
<accession>A0A485KJH8</accession>
<dbReference type="EMBL" id="CAADRA010005113">
    <property type="protein sequence ID" value="VFT85035.1"/>
    <property type="molecule type" value="Genomic_DNA"/>
</dbReference>
<keyword evidence="1" id="KW-0812">Transmembrane</keyword>
<evidence type="ECO:0000256" key="1">
    <source>
        <dbReference type="SAM" id="Phobius"/>
    </source>
</evidence>
<keyword evidence="1" id="KW-0472">Membrane</keyword>
<reference evidence="3 4" key="1">
    <citation type="submission" date="2019-03" db="EMBL/GenBank/DDBJ databases">
        <authorList>
            <person name="Gaulin E."/>
            <person name="Dumas B."/>
        </authorList>
    </citation>
    <scope>NUCLEOTIDE SEQUENCE [LARGE SCALE GENOMIC DNA]</scope>
    <source>
        <strain evidence="3">CBS 568.67</strain>
    </source>
</reference>
<organism evidence="3 4">
    <name type="scientific">Aphanomyces stellatus</name>
    <dbReference type="NCBI Taxonomy" id="120398"/>
    <lineage>
        <taxon>Eukaryota</taxon>
        <taxon>Sar</taxon>
        <taxon>Stramenopiles</taxon>
        <taxon>Oomycota</taxon>
        <taxon>Saprolegniomycetes</taxon>
        <taxon>Saprolegniales</taxon>
        <taxon>Verrucalvaceae</taxon>
        <taxon>Aphanomyces</taxon>
    </lineage>
</organism>
<gene>
    <name evidence="3" type="primary">Aste57867_8146</name>
    <name evidence="2" type="ORF">As57867_008116</name>
    <name evidence="3" type="ORF">ASTE57867_8146</name>
</gene>
<keyword evidence="1" id="KW-1133">Transmembrane helix</keyword>
<dbReference type="Proteomes" id="UP000332933">
    <property type="component" value="Unassembled WGS sequence"/>
</dbReference>
<reference evidence="2" key="2">
    <citation type="submission" date="2019-06" db="EMBL/GenBank/DDBJ databases">
        <title>Genomics analysis of Aphanomyces spp. identifies a new class of oomycete effector associated with host adaptation.</title>
        <authorList>
            <person name="Gaulin E."/>
        </authorList>
    </citation>
    <scope>NUCLEOTIDE SEQUENCE</scope>
    <source>
        <strain evidence="2">CBS 578.67</strain>
    </source>
</reference>
<proteinExistence type="predicted"/>
<evidence type="ECO:0000313" key="3">
    <source>
        <dbReference type="EMBL" id="VFT85035.1"/>
    </source>
</evidence>
<dbReference type="EMBL" id="VJMH01005092">
    <property type="protein sequence ID" value="KAF0701365.1"/>
    <property type="molecule type" value="Genomic_DNA"/>
</dbReference>
<sequence>MVFRVDWMFVLGLLTLVTNIGYFVRIVYLMELTQELNSFHHLHSEYMAPDVVDAFGVIESFLDTQVPKDKTVACAYTDLLRDRSAARPLELARERIVHWYERVSYYHKHGLLEAHAFDDFPGPFRAARFVAELEPLTLASCKHSHVPNCHLLFDYIRGMYDLNPRDSAASTCAPIVTVASKKQRKADDNNDGKANEEL</sequence>
<dbReference type="OrthoDB" id="59683at2759"/>